<dbReference type="EMBL" id="FXUV02000020">
    <property type="protein sequence ID" value="SNB66921.1"/>
    <property type="molecule type" value="Genomic_DNA"/>
</dbReference>
<dbReference type="Proteomes" id="UP000215450">
    <property type="component" value="Unassembled WGS sequence"/>
</dbReference>
<keyword evidence="3" id="KW-1185">Reference proteome</keyword>
<organism evidence="1">
    <name type="scientific">Kingella negevensis</name>
    <dbReference type="NCBI Taxonomy" id="1522312"/>
    <lineage>
        <taxon>Bacteria</taxon>
        <taxon>Pseudomonadati</taxon>
        <taxon>Pseudomonadota</taxon>
        <taxon>Betaproteobacteria</taxon>
        <taxon>Neisseriales</taxon>
        <taxon>Neisseriaceae</taxon>
        <taxon>Kingella</taxon>
    </lineage>
</organism>
<evidence type="ECO:0000313" key="2">
    <source>
        <dbReference type="EMBL" id="SNB66921.1"/>
    </source>
</evidence>
<evidence type="ECO:0000313" key="3">
    <source>
        <dbReference type="Proteomes" id="UP000215450"/>
    </source>
</evidence>
<sequence>MFHFASWIFRPNARIQGENASKVAYLARIFNVAVAHLGGKDIVIMEYQRALI</sequence>
<reference evidence="1" key="1">
    <citation type="submission" date="2017-05" db="EMBL/GenBank/DDBJ databases">
        <authorList>
            <person name="Song R."/>
            <person name="Chenine A.L."/>
            <person name="Ruprecht R.M."/>
        </authorList>
    </citation>
    <scope>NUCLEOTIDE SEQUENCE</scope>
    <source>
        <strain evidence="1">Kingella_eburonensis</strain>
    </source>
</reference>
<dbReference type="RefSeq" id="WP_180676214.1">
    <property type="nucleotide sequence ID" value="NZ_FXUV02000020.1"/>
</dbReference>
<accession>A0A238HJG9</accession>
<dbReference type="AlphaFoldDB" id="A0A238HJG9"/>
<protein>
    <submittedName>
        <fullName evidence="1">Uncharacterized protein</fullName>
    </submittedName>
</protein>
<dbReference type="STRING" id="1522312.GCA_900177895_02264"/>
<dbReference type="EMBL" id="FXUV01000085">
    <property type="protein sequence ID" value="SMQ13644.1"/>
    <property type="molecule type" value="Genomic_DNA"/>
</dbReference>
<gene>
    <name evidence="1" type="ORF">KEBURONENSIS_00712</name>
    <name evidence="2" type="ORF">KEBURONENSIS_01192</name>
</gene>
<name>A0A238HJG9_9NEIS</name>
<evidence type="ECO:0000313" key="1">
    <source>
        <dbReference type="EMBL" id="SMQ13644.1"/>
    </source>
</evidence>
<reference evidence="2 3" key="2">
    <citation type="submission" date="2017-06" db="EMBL/GenBank/DDBJ databases">
        <authorList>
            <person name="Kim H.J."/>
            <person name="Triplett B.A."/>
        </authorList>
    </citation>
    <scope>NUCLEOTIDE SEQUENCE [LARGE SCALE GENOMIC DNA]</scope>
    <source>
        <strain evidence="2">Kingella_eburonensis</strain>
    </source>
</reference>
<proteinExistence type="predicted"/>